<feature type="compositionally biased region" description="Acidic residues" evidence="1">
    <location>
        <begin position="703"/>
        <end position="713"/>
    </location>
</feature>
<dbReference type="Gramene" id="TraesCS4A02G375800.1">
    <property type="protein sequence ID" value="TraesCS4A02G375800.1"/>
    <property type="gene ID" value="TraesCS4A02G375800"/>
</dbReference>
<dbReference type="STRING" id="4565.A0A3B6I0A0"/>
<evidence type="ECO:0000259" key="3">
    <source>
        <dbReference type="Pfam" id="PF13968"/>
    </source>
</evidence>
<evidence type="ECO:0000313" key="4">
    <source>
        <dbReference type="EnsemblPlants" id="TraesCS4A02G375800.1"/>
    </source>
</evidence>
<dbReference type="Gramene" id="TraesLDM4A03G02187230.1">
    <property type="protein sequence ID" value="TraesLDM4A03G02187230.1"/>
    <property type="gene ID" value="TraesLDM4A03G02187230"/>
</dbReference>
<feature type="domain" description="DUF4220" evidence="3">
    <location>
        <begin position="53"/>
        <end position="376"/>
    </location>
</feature>
<name>A0A3B6I0A0_WHEAT</name>
<evidence type="ECO:0000313" key="5">
    <source>
        <dbReference type="Proteomes" id="UP000019116"/>
    </source>
</evidence>
<protein>
    <recommendedName>
        <fullName evidence="3">DUF4220 domain-containing protein</fullName>
    </recommendedName>
</protein>
<dbReference type="Gramene" id="TraesROB_scaffold_074044_01G000100.1">
    <property type="protein sequence ID" value="TraesROB_scaffold_074044_01G000100.1"/>
    <property type="gene ID" value="TraesROB_scaffold_074044_01G000100"/>
</dbReference>
<feature type="transmembrane region" description="Helical" evidence="2">
    <location>
        <begin position="338"/>
        <end position="355"/>
    </location>
</feature>
<feature type="transmembrane region" description="Helical" evidence="2">
    <location>
        <begin position="142"/>
        <end position="159"/>
    </location>
</feature>
<proteinExistence type="predicted"/>
<keyword evidence="5" id="KW-1185">Reference proteome</keyword>
<dbReference type="RefSeq" id="XP_044361042.1">
    <property type="nucleotide sequence ID" value="XM_044505107.1"/>
</dbReference>
<feature type="compositionally biased region" description="Low complexity" evidence="1">
    <location>
        <begin position="692"/>
        <end position="702"/>
    </location>
</feature>
<dbReference type="KEGG" id="taes:123082894"/>
<reference evidence="4" key="1">
    <citation type="submission" date="2018-08" db="EMBL/GenBank/DDBJ databases">
        <authorList>
            <person name="Rossello M."/>
        </authorList>
    </citation>
    <scope>NUCLEOTIDE SEQUENCE [LARGE SCALE GENOMIC DNA]</scope>
    <source>
        <strain evidence="4">cv. Chinese Spring</strain>
    </source>
</reference>
<dbReference type="OMA" id="FWKSFHR"/>
<feature type="compositionally biased region" description="Basic and acidic residues" evidence="1">
    <location>
        <begin position="714"/>
        <end position="737"/>
    </location>
</feature>
<dbReference type="PANTHER" id="PTHR31325">
    <property type="entry name" value="OS01G0798800 PROTEIN-RELATED"/>
    <property type="match status" value="1"/>
</dbReference>
<feature type="transmembrane region" description="Helical" evidence="2">
    <location>
        <begin position="51"/>
        <end position="70"/>
    </location>
</feature>
<sequence length="737" mass="83791">MDLAESTKALLQVWKERDIQMTVLTSLTVQLFLLFTGDLRRRRISGLLRSIIWLAYVGADPVAIYAIGLFTEETHNLRREQSSGDQTLRLLWAPFLLLHLGGQDTITAFSIEDNNLWLRHLLNLVLQVTLTLYVLWKSFEKLEVQLLAIAIPIFVAGTIKYGERTWALYNGSRDYLGSGYEREEKPRRDYRSTHCGDVMATYALNTVLRVRGLLVGRTLFQLGWESQKELVGDFAVHGQREGKLKIVMVELGMMYDLLYTKAVVLQSRIGRILRCFAEMCMVVAFVLFVANPRLHAHHSRANIVITYTLFVGAMFMESCSVSMVIVSVWTRAGSKKGSFLYWLSCSASSLWNAVMRRFQTNQQQQPSMGQFNLVDYSIYEKCMPSLISKVITALGLEKKWRNIWHVHHIKVDNEMSNYIETLLCSGVGSQRLNLGREMNYVLRAPFEHALFRLHIFTDMHLSRVDLPGDEETAQLAAECRKLSQYLIYLMAVYPSLLPVSNAAQDLEHFYVKWVRDNTGSNTMRKQEILNKYATEKLYNEEAYSRSPFELLPPSAESLRVIKEVWARLLIYAAAKCPVELHARQLSDGLELLTVVWLLMLHHGAGDVGWREVDLVASDDSAMPTAEALVPCQGSNWIRRQPRHLYAFEFQQTQEATAFVASWAPLLPADGVDLTEDILQGVMFGSLQPAVPSSPTNNSTETTSEIEETTSETEQDGHVERGKEHAVDVPPEIEHKGK</sequence>
<feature type="region of interest" description="Disordered" evidence="1">
    <location>
        <begin position="688"/>
        <end position="737"/>
    </location>
</feature>
<dbReference type="Gramene" id="TraesCLE_scaffold_071195_01G000100.1">
    <property type="protein sequence ID" value="TraesCLE_scaffold_071195_01G000100.1"/>
    <property type="gene ID" value="TraesCLE_scaffold_071195_01G000100"/>
</dbReference>
<gene>
    <name evidence="4" type="primary">LOC123082894</name>
</gene>
<keyword evidence="2" id="KW-0472">Membrane</keyword>
<keyword evidence="2" id="KW-0812">Transmembrane</keyword>
<dbReference type="Gramene" id="TraesSYM4A03G02216930.1">
    <property type="protein sequence ID" value="TraesSYM4A03G02216930.1"/>
    <property type="gene ID" value="TraesSYM4A03G02216930"/>
</dbReference>
<dbReference type="InterPro" id="IPR025315">
    <property type="entry name" value="DUF4220"/>
</dbReference>
<dbReference type="Gramene" id="TraesSTA4A03G02186050.1">
    <property type="protein sequence ID" value="TraesSTA4A03G02186050.1"/>
    <property type="gene ID" value="TraesSTA4A03G02186050"/>
</dbReference>
<dbReference type="Gramene" id="TraesCAD_scaffold_068308_01G000300.1">
    <property type="protein sequence ID" value="TraesCAD_scaffold_068308_01G000300.1"/>
    <property type="gene ID" value="TraesCAD_scaffold_068308_01G000300"/>
</dbReference>
<keyword evidence="2" id="KW-1133">Transmembrane helix</keyword>
<feature type="transmembrane region" description="Helical" evidence="2">
    <location>
        <begin position="303"/>
        <end position="326"/>
    </location>
</feature>
<dbReference type="AlphaFoldDB" id="A0A3B6I0A0"/>
<feature type="transmembrane region" description="Helical" evidence="2">
    <location>
        <begin position="20"/>
        <end position="39"/>
    </location>
</feature>
<organism evidence="4">
    <name type="scientific">Triticum aestivum</name>
    <name type="common">Wheat</name>
    <dbReference type="NCBI Taxonomy" id="4565"/>
    <lineage>
        <taxon>Eukaryota</taxon>
        <taxon>Viridiplantae</taxon>
        <taxon>Streptophyta</taxon>
        <taxon>Embryophyta</taxon>
        <taxon>Tracheophyta</taxon>
        <taxon>Spermatophyta</taxon>
        <taxon>Magnoliopsida</taxon>
        <taxon>Liliopsida</taxon>
        <taxon>Poales</taxon>
        <taxon>Poaceae</taxon>
        <taxon>BOP clade</taxon>
        <taxon>Pooideae</taxon>
        <taxon>Triticodae</taxon>
        <taxon>Triticeae</taxon>
        <taxon>Triticinae</taxon>
        <taxon>Triticum</taxon>
    </lineage>
</organism>
<feature type="transmembrane region" description="Helical" evidence="2">
    <location>
        <begin position="272"/>
        <end position="291"/>
    </location>
</feature>
<dbReference type="Gramene" id="TraesLAC4A03G02141980.1">
    <property type="protein sequence ID" value="TraesLAC4A03G02141980.1"/>
    <property type="gene ID" value="TraesLAC4A03G02141980"/>
</dbReference>
<reference evidence="4" key="2">
    <citation type="submission" date="2018-10" db="UniProtKB">
        <authorList>
            <consortium name="EnsemblPlants"/>
        </authorList>
    </citation>
    <scope>IDENTIFICATION</scope>
</reference>
<dbReference type="Pfam" id="PF04578">
    <property type="entry name" value="DUF594"/>
    <property type="match status" value="1"/>
</dbReference>
<dbReference type="OrthoDB" id="590307at2759"/>
<accession>A0A3B6I0A0</accession>
<evidence type="ECO:0000256" key="1">
    <source>
        <dbReference type="SAM" id="MobiDB-lite"/>
    </source>
</evidence>
<dbReference type="InterPro" id="IPR007658">
    <property type="entry name" value="DUF594"/>
</dbReference>
<dbReference type="GeneID" id="123082894"/>
<dbReference type="Gramene" id="TraesJAG4A03G02189270.1">
    <property type="protein sequence ID" value="TraesJAG4A03G02189270.1"/>
    <property type="gene ID" value="TraesJAG4A03G02189270"/>
</dbReference>
<dbReference type="Gramene" id="TraesCS4A03G0929600.1">
    <property type="protein sequence ID" value="TraesCS4A03G0929600.1.CDS"/>
    <property type="gene ID" value="TraesCS4A03G0929600"/>
</dbReference>
<dbReference type="Proteomes" id="UP000019116">
    <property type="component" value="Chromosome 4A"/>
</dbReference>
<evidence type="ECO:0000256" key="2">
    <source>
        <dbReference type="SAM" id="Phobius"/>
    </source>
</evidence>
<dbReference type="EnsemblPlants" id="TraesCS4A02G375800.1">
    <property type="protein sequence ID" value="TraesCS4A02G375800.1"/>
    <property type="gene ID" value="TraesCS4A02G375800"/>
</dbReference>
<dbReference type="Pfam" id="PF13968">
    <property type="entry name" value="DUF4220"/>
    <property type="match status" value="1"/>
</dbReference>